<comment type="subcellular location">
    <subcellularLocation>
        <location evidence="1">Nucleus</location>
    </subcellularLocation>
</comment>
<name>A0ABU6Q7E5_9FABA</name>
<protein>
    <recommendedName>
        <fullName evidence="5">CRC domain-containing protein</fullName>
    </recommendedName>
</protein>
<sequence>MASCEDSDNNMNEGASDSNPNPSHGTSSINDNDSNNVNVNGKCNCIKSQCVKLYCQCLSAGNFCNDNCSCKNCLNKEANKDRVKQIKKEIQSRDPHAFEPKVIVDQVERNRKGCICRKSKCKTGYCSCFSFKVGCYPHCQCQNCMNTYGVKSSSSGSKEQEHVNDSNNGSKNMEIMDNGGSSSQSNHPPVYDNSANQLSENPDARADDELGNSNVNNVPMPMPSNQVASPYYDFAVHQDHVDAPYYYQPLTTVQIQSSRNIFTEQQSTNLFGDPNWQGQSSFLRTNPPFYYDNNVAEPSSVPRIQSSQQYQPNQSHGFHQQVEASLGRMALQHSFLRSSQQPNNGDATNMQLHLHPHLHGRWPSPPPIDDYEEND</sequence>
<evidence type="ECO:0000313" key="6">
    <source>
        <dbReference type="EMBL" id="MED6107480.1"/>
    </source>
</evidence>
<dbReference type="InterPro" id="IPR044522">
    <property type="entry name" value="TSO1-like"/>
</dbReference>
<dbReference type="PANTHER" id="PTHR46159">
    <property type="entry name" value="PROTEIN TESMIN/TSO1-LIKE CXC 2"/>
    <property type="match status" value="1"/>
</dbReference>
<keyword evidence="7" id="KW-1185">Reference proteome</keyword>
<dbReference type="Pfam" id="PF03638">
    <property type="entry name" value="TCR"/>
    <property type="match status" value="2"/>
</dbReference>
<comment type="similarity">
    <text evidence="2">Belongs to the lin-54 family.</text>
</comment>
<feature type="region of interest" description="Disordered" evidence="4">
    <location>
        <begin position="356"/>
        <end position="375"/>
    </location>
</feature>
<evidence type="ECO:0000256" key="4">
    <source>
        <dbReference type="SAM" id="MobiDB-lite"/>
    </source>
</evidence>
<feature type="compositionally biased region" description="Low complexity" evidence="4">
    <location>
        <begin position="212"/>
        <end position="224"/>
    </location>
</feature>
<proteinExistence type="inferred from homology"/>
<feature type="compositionally biased region" description="Polar residues" evidence="4">
    <location>
        <begin position="179"/>
        <end position="200"/>
    </location>
</feature>
<dbReference type="EMBL" id="JASCZI010000039">
    <property type="protein sequence ID" value="MED6107480.1"/>
    <property type="molecule type" value="Genomic_DNA"/>
</dbReference>
<dbReference type="SMART" id="SM01114">
    <property type="entry name" value="CXC"/>
    <property type="match status" value="2"/>
</dbReference>
<dbReference type="PROSITE" id="PS51634">
    <property type="entry name" value="CRC"/>
    <property type="match status" value="1"/>
</dbReference>
<accession>A0ABU6Q7E5</accession>
<dbReference type="InterPro" id="IPR005172">
    <property type="entry name" value="CRC"/>
</dbReference>
<evidence type="ECO:0000256" key="2">
    <source>
        <dbReference type="ARBA" id="ARBA00007267"/>
    </source>
</evidence>
<dbReference type="InterPro" id="IPR033467">
    <property type="entry name" value="Tesmin/TSO1-like_CXC"/>
</dbReference>
<dbReference type="PANTHER" id="PTHR46159:SF6">
    <property type="entry name" value="OS12G0605300 PROTEIN"/>
    <property type="match status" value="1"/>
</dbReference>
<evidence type="ECO:0000259" key="5">
    <source>
        <dbReference type="PROSITE" id="PS51634"/>
    </source>
</evidence>
<comment type="caution">
    <text evidence="6">The sequence shown here is derived from an EMBL/GenBank/DDBJ whole genome shotgun (WGS) entry which is preliminary data.</text>
</comment>
<organism evidence="6 7">
    <name type="scientific">Stylosanthes scabra</name>
    <dbReference type="NCBI Taxonomy" id="79078"/>
    <lineage>
        <taxon>Eukaryota</taxon>
        <taxon>Viridiplantae</taxon>
        <taxon>Streptophyta</taxon>
        <taxon>Embryophyta</taxon>
        <taxon>Tracheophyta</taxon>
        <taxon>Spermatophyta</taxon>
        <taxon>Magnoliopsida</taxon>
        <taxon>eudicotyledons</taxon>
        <taxon>Gunneridae</taxon>
        <taxon>Pentapetalae</taxon>
        <taxon>rosids</taxon>
        <taxon>fabids</taxon>
        <taxon>Fabales</taxon>
        <taxon>Fabaceae</taxon>
        <taxon>Papilionoideae</taxon>
        <taxon>50 kb inversion clade</taxon>
        <taxon>dalbergioids sensu lato</taxon>
        <taxon>Dalbergieae</taxon>
        <taxon>Pterocarpus clade</taxon>
        <taxon>Stylosanthes</taxon>
    </lineage>
</organism>
<dbReference type="Proteomes" id="UP001341840">
    <property type="component" value="Unassembled WGS sequence"/>
</dbReference>
<gene>
    <name evidence="6" type="ORF">PIB30_014578</name>
</gene>
<evidence type="ECO:0000313" key="7">
    <source>
        <dbReference type="Proteomes" id="UP001341840"/>
    </source>
</evidence>
<feature type="domain" description="CRC" evidence="5">
    <location>
        <begin position="39"/>
        <end position="149"/>
    </location>
</feature>
<reference evidence="6 7" key="1">
    <citation type="journal article" date="2023" name="Plants (Basel)">
        <title>Bridging the Gap: Combining Genomics and Transcriptomics Approaches to Understand Stylosanthes scabra, an Orphan Legume from the Brazilian Caatinga.</title>
        <authorList>
            <person name="Ferreira-Neto J.R.C."/>
            <person name="da Silva M.D."/>
            <person name="Binneck E."/>
            <person name="de Melo N.F."/>
            <person name="da Silva R.H."/>
            <person name="de Melo A.L.T.M."/>
            <person name="Pandolfi V."/>
            <person name="Bustamante F.O."/>
            <person name="Brasileiro-Vidal A.C."/>
            <person name="Benko-Iseppon A.M."/>
        </authorList>
    </citation>
    <scope>NUCLEOTIDE SEQUENCE [LARGE SCALE GENOMIC DNA]</scope>
    <source>
        <tissue evidence="6">Leaves</tissue>
    </source>
</reference>
<evidence type="ECO:0000256" key="1">
    <source>
        <dbReference type="ARBA" id="ARBA00004123"/>
    </source>
</evidence>
<feature type="region of interest" description="Disordered" evidence="4">
    <location>
        <begin position="153"/>
        <end position="224"/>
    </location>
</feature>
<evidence type="ECO:0000256" key="3">
    <source>
        <dbReference type="ARBA" id="ARBA00023242"/>
    </source>
</evidence>
<keyword evidence="3" id="KW-0539">Nucleus</keyword>
<feature type="compositionally biased region" description="Polar residues" evidence="4">
    <location>
        <begin position="9"/>
        <end position="27"/>
    </location>
</feature>
<feature type="region of interest" description="Disordered" evidence="4">
    <location>
        <begin position="1"/>
        <end position="33"/>
    </location>
</feature>